<gene>
    <name evidence="2" type="ORF">AL504_22545</name>
</gene>
<proteinExistence type="predicted"/>
<dbReference type="EMBL" id="CP014060">
    <property type="protein sequence ID" value="AMG38563.1"/>
    <property type="molecule type" value="Genomic_DNA"/>
</dbReference>
<evidence type="ECO:0008006" key="4">
    <source>
        <dbReference type="Google" id="ProtNLM"/>
    </source>
</evidence>
<sequence length="158" mass="17264">MEIYSSASHQAQTLADRPVYYSRNRLIVGAVIWTVGAVVFGALAARTRGNLGGMAFFAAIAAIGVWLVIRCLMRAFGPAKPVITFTRAGLQVTDGTVIPWDAINENTYVNQTYVGIPTARQIQLKTSLPNRKRVLIQAMALEISADEYLALCDAYQAR</sequence>
<protein>
    <recommendedName>
        <fullName evidence="4">PH domain-containing protein</fullName>
    </recommendedName>
</protein>
<name>A0A0X8P288_ALCXX</name>
<keyword evidence="1" id="KW-0812">Transmembrane</keyword>
<evidence type="ECO:0000313" key="2">
    <source>
        <dbReference type="EMBL" id="AMG38563.1"/>
    </source>
</evidence>
<organism evidence="2 3">
    <name type="scientific">Alcaligenes xylosoxydans xylosoxydans</name>
    <name type="common">Achromobacter xylosoxidans</name>
    <dbReference type="NCBI Taxonomy" id="85698"/>
    <lineage>
        <taxon>Bacteria</taxon>
        <taxon>Pseudomonadati</taxon>
        <taxon>Pseudomonadota</taxon>
        <taxon>Betaproteobacteria</taxon>
        <taxon>Burkholderiales</taxon>
        <taxon>Alcaligenaceae</taxon>
        <taxon>Achromobacter</taxon>
    </lineage>
</organism>
<dbReference type="Proteomes" id="UP000060602">
    <property type="component" value="Chromosome"/>
</dbReference>
<evidence type="ECO:0000313" key="3">
    <source>
        <dbReference type="Proteomes" id="UP000060602"/>
    </source>
</evidence>
<reference evidence="3" key="1">
    <citation type="submission" date="2015-12" db="EMBL/GenBank/DDBJ databases">
        <title>FDA dAtabase for Regulatory Grade micrObial Sequences (FDA-ARGOS): Supporting development and validation of Infectious Disease Dx tests.</title>
        <authorList>
            <person name="Case J."/>
            <person name="Tallon L."/>
            <person name="Sadzewicz L."/>
            <person name="Sengamalay N."/>
            <person name="Ott S."/>
            <person name="Godinez A."/>
            <person name="Nagaraj S."/>
            <person name="Nadendla S."/>
            <person name="Sichtig H."/>
        </authorList>
    </citation>
    <scope>NUCLEOTIDE SEQUENCE [LARGE SCALE GENOMIC DNA]</scope>
    <source>
        <strain evidence="3">FDAARGOS_147</strain>
    </source>
</reference>
<dbReference type="RefSeq" id="WP_006391471.1">
    <property type="nucleotide sequence ID" value="NZ_CP014060.2"/>
</dbReference>
<dbReference type="AlphaFoldDB" id="A0A0X8P288"/>
<feature type="transmembrane region" description="Helical" evidence="1">
    <location>
        <begin position="26"/>
        <end position="45"/>
    </location>
</feature>
<feature type="transmembrane region" description="Helical" evidence="1">
    <location>
        <begin position="51"/>
        <end position="69"/>
    </location>
</feature>
<keyword evidence="1" id="KW-0472">Membrane</keyword>
<keyword evidence="1" id="KW-1133">Transmembrane helix</keyword>
<accession>A0A0X8P288</accession>
<evidence type="ECO:0000256" key="1">
    <source>
        <dbReference type="SAM" id="Phobius"/>
    </source>
</evidence>